<gene>
    <name evidence="8" type="primary">argF</name>
    <name evidence="8" type="ORF">ENO04_02640</name>
</gene>
<evidence type="ECO:0000256" key="1">
    <source>
        <dbReference type="ARBA" id="ARBA00007805"/>
    </source>
</evidence>
<feature type="binding site" evidence="5">
    <location>
        <position position="104"/>
    </location>
    <ligand>
        <name>carbamoyl phosphate</name>
        <dbReference type="ChEBI" id="CHEBI:58228"/>
    </ligand>
</feature>
<dbReference type="SUPFAM" id="SSF53671">
    <property type="entry name" value="Aspartate/ornithine carbamoyltransferase"/>
    <property type="match status" value="1"/>
</dbReference>
<dbReference type="PANTHER" id="PTHR45753:SF3">
    <property type="entry name" value="ORNITHINE TRANSCARBAMYLASE, MITOCHONDRIAL"/>
    <property type="match status" value="1"/>
</dbReference>
<keyword evidence="3 5" id="KW-0808">Transferase</keyword>
<organism evidence="8">
    <name type="scientific">Fervidicoccus fontis</name>
    <dbReference type="NCBI Taxonomy" id="683846"/>
    <lineage>
        <taxon>Archaea</taxon>
        <taxon>Thermoproteota</taxon>
        <taxon>Thermoprotei</taxon>
        <taxon>Fervidicoccales</taxon>
        <taxon>Fervidicoccaceae</taxon>
        <taxon>Fervidicoccus</taxon>
    </lineage>
</organism>
<dbReference type="InterPro" id="IPR024904">
    <property type="entry name" value="OTCase_ArgI"/>
</dbReference>
<feature type="binding site" evidence="5">
    <location>
        <position position="80"/>
    </location>
    <ligand>
        <name>carbamoyl phosphate</name>
        <dbReference type="ChEBI" id="CHEBI:58228"/>
    </ligand>
</feature>
<dbReference type="EMBL" id="DSDY01000090">
    <property type="protein sequence ID" value="HDS10509.1"/>
    <property type="molecule type" value="Genomic_DNA"/>
</dbReference>
<dbReference type="GO" id="GO:0005737">
    <property type="term" value="C:cytoplasm"/>
    <property type="evidence" value="ECO:0007669"/>
    <property type="project" value="UniProtKB-SubCell"/>
</dbReference>
<feature type="domain" description="Aspartate/ornithine carbamoyltransferase Asp/Orn-binding" evidence="6">
    <location>
        <begin position="151"/>
        <end position="306"/>
    </location>
</feature>
<dbReference type="PANTHER" id="PTHR45753">
    <property type="entry name" value="ORNITHINE CARBAMOYLTRANSFERASE, MITOCHONDRIAL"/>
    <property type="match status" value="1"/>
</dbReference>
<evidence type="ECO:0000256" key="2">
    <source>
        <dbReference type="ARBA" id="ARBA00013007"/>
    </source>
</evidence>
<dbReference type="Gene3D" id="3.40.50.1370">
    <property type="entry name" value="Aspartate/ornithine carbamoyltransferase"/>
    <property type="match status" value="2"/>
</dbReference>
<dbReference type="InterPro" id="IPR002292">
    <property type="entry name" value="Orn/put_carbamltrans"/>
</dbReference>
<dbReference type="GO" id="GO:0019240">
    <property type="term" value="P:citrulline biosynthetic process"/>
    <property type="evidence" value="ECO:0007669"/>
    <property type="project" value="TreeGrafter"/>
</dbReference>
<dbReference type="InterPro" id="IPR006130">
    <property type="entry name" value="Asp/Orn_carbamoylTrfase"/>
</dbReference>
<evidence type="ECO:0000313" key="8">
    <source>
        <dbReference type="EMBL" id="HDS10509.1"/>
    </source>
</evidence>
<feature type="binding site" evidence="5">
    <location>
        <begin position="231"/>
        <end position="232"/>
    </location>
    <ligand>
        <name>L-ornithine</name>
        <dbReference type="ChEBI" id="CHEBI:46911"/>
    </ligand>
</feature>
<feature type="binding site" evidence="5">
    <location>
        <position position="295"/>
    </location>
    <ligand>
        <name>carbamoyl phosphate</name>
        <dbReference type="ChEBI" id="CHEBI:58228"/>
    </ligand>
</feature>
<dbReference type="FunFam" id="3.40.50.1370:FF:000008">
    <property type="entry name" value="Ornithine carbamoyltransferase"/>
    <property type="match status" value="1"/>
</dbReference>
<dbReference type="PRINTS" id="PR00100">
    <property type="entry name" value="AOTCASE"/>
</dbReference>
<protein>
    <recommendedName>
        <fullName evidence="2 5">Ornithine carbamoyltransferase</fullName>
        <shortName evidence="5">OTCase</shortName>
        <ecNumber evidence="2 5">2.1.3.3</ecNumber>
    </recommendedName>
</protein>
<feature type="binding site" evidence="5">
    <location>
        <position position="227"/>
    </location>
    <ligand>
        <name>L-ornithine</name>
        <dbReference type="ChEBI" id="CHEBI:46911"/>
    </ligand>
</feature>
<evidence type="ECO:0000259" key="6">
    <source>
        <dbReference type="Pfam" id="PF00185"/>
    </source>
</evidence>
<feature type="binding site" evidence="5">
    <location>
        <begin position="131"/>
        <end position="134"/>
    </location>
    <ligand>
        <name>carbamoyl phosphate</name>
        <dbReference type="ChEBI" id="CHEBI:58228"/>
    </ligand>
</feature>
<comment type="catalytic activity">
    <reaction evidence="4 5">
        <text>carbamoyl phosphate + L-ornithine = L-citrulline + phosphate + H(+)</text>
        <dbReference type="Rhea" id="RHEA:19513"/>
        <dbReference type="ChEBI" id="CHEBI:15378"/>
        <dbReference type="ChEBI" id="CHEBI:43474"/>
        <dbReference type="ChEBI" id="CHEBI:46911"/>
        <dbReference type="ChEBI" id="CHEBI:57743"/>
        <dbReference type="ChEBI" id="CHEBI:58228"/>
        <dbReference type="EC" id="2.1.3.3"/>
    </reaction>
</comment>
<dbReference type="GO" id="GO:0004585">
    <property type="term" value="F:ornithine carbamoyltransferase activity"/>
    <property type="evidence" value="ECO:0007669"/>
    <property type="project" value="UniProtKB-UniRule"/>
</dbReference>
<dbReference type="PRINTS" id="PR00102">
    <property type="entry name" value="OTCASE"/>
</dbReference>
<evidence type="ECO:0000256" key="4">
    <source>
        <dbReference type="ARBA" id="ARBA00048772"/>
    </source>
</evidence>
<evidence type="ECO:0000256" key="3">
    <source>
        <dbReference type="ARBA" id="ARBA00022679"/>
    </source>
</evidence>
<dbReference type="NCBIfam" id="NF001986">
    <property type="entry name" value="PRK00779.1"/>
    <property type="match status" value="1"/>
</dbReference>
<keyword evidence="5" id="KW-0963">Cytoplasm</keyword>
<dbReference type="NCBIfam" id="TIGR00658">
    <property type="entry name" value="orni_carb_tr"/>
    <property type="match status" value="1"/>
</dbReference>
<proteinExistence type="inferred from homology"/>
<dbReference type="HAMAP" id="MF_01109">
    <property type="entry name" value="OTCase"/>
    <property type="match status" value="1"/>
</dbReference>
<dbReference type="Pfam" id="PF02729">
    <property type="entry name" value="OTCace_N"/>
    <property type="match status" value="1"/>
</dbReference>
<feature type="binding site" evidence="5">
    <location>
        <begin position="267"/>
        <end position="268"/>
    </location>
    <ligand>
        <name>carbamoyl phosphate</name>
        <dbReference type="ChEBI" id="CHEBI:58228"/>
    </ligand>
</feature>
<dbReference type="AlphaFoldDB" id="A0A7C1I7C3"/>
<reference evidence="8" key="1">
    <citation type="journal article" date="2020" name="mSystems">
        <title>Genome- and Community-Level Interaction Insights into Carbon Utilization and Element Cycling Functions of Hydrothermarchaeota in Hydrothermal Sediment.</title>
        <authorList>
            <person name="Zhou Z."/>
            <person name="Liu Y."/>
            <person name="Xu W."/>
            <person name="Pan J."/>
            <person name="Luo Z.H."/>
            <person name="Li M."/>
        </authorList>
    </citation>
    <scope>NUCLEOTIDE SEQUENCE [LARGE SCALE GENOMIC DNA]</scope>
    <source>
        <strain evidence="8">SpSt-123</strain>
    </source>
</reference>
<accession>A0A7C1I7C3</accession>
<feature type="binding site" evidence="5">
    <location>
        <position position="163"/>
    </location>
    <ligand>
        <name>L-ornithine</name>
        <dbReference type="ChEBI" id="CHEBI:46911"/>
    </ligand>
</feature>
<feature type="binding site" evidence="5">
    <location>
        <begin position="53"/>
        <end position="56"/>
    </location>
    <ligand>
        <name>carbamoyl phosphate</name>
        <dbReference type="ChEBI" id="CHEBI:58228"/>
    </ligand>
</feature>
<comment type="caution">
    <text evidence="8">The sequence shown here is derived from an EMBL/GenBank/DDBJ whole genome shotgun (WGS) entry which is preliminary data.</text>
</comment>
<comment type="subcellular location">
    <subcellularLocation>
        <location evidence="5">Cytoplasm</location>
    </subcellularLocation>
</comment>
<dbReference type="EC" id="2.1.3.3" evidence="2 5"/>
<sequence length="311" mass="35335">MKKNLLLMEDLSREDIEKIIDISMMLKTLHNLGFRKTEYLKNKFFLLLFEKPSTRTRLSFEVAITQLGGRFSTLNASDTQLSRGEPIKDFARVVSRYVDGIIARVKKHESLEELARYSAVPVINALSDREHPVQVLADVMTIKEKLGHVSGVNLAFIGDGQDNVLNSLMIAAGLLGINLYIATPRELWPNENYLLKAIKLAELSGGSINITINPIEAVKEADIIYTDVWVSMGREEEADYRRKILRPYQVNMELLMKSNKKPLVMHCLPAIRGEEITDEVIESPQSIVFDQAENRLHVQKGLLYYLFSNQS</sequence>
<dbReference type="InterPro" id="IPR006132">
    <property type="entry name" value="Asp/Orn_carbamoyltranf_P-bd"/>
</dbReference>
<evidence type="ECO:0000259" key="7">
    <source>
        <dbReference type="Pfam" id="PF02729"/>
    </source>
</evidence>
<comment type="similarity">
    <text evidence="1 5">Belongs to the aspartate/ornithine carbamoyltransferase superfamily. OTCase family.</text>
</comment>
<dbReference type="GO" id="GO:0042450">
    <property type="term" value="P:L-arginine biosynthetic process via ornithine"/>
    <property type="evidence" value="ECO:0007669"/>
    <property type="project" value="UniProtKB-UniRule"/>
</dbReference>
<dbReference type="InterPro" id="IPR036901">
    <property type="entry name" value="Asp/Orn_carbamoylTrfase_sf"/>
</dbReference>
<dbReference type="Pfam" id="PF00185">
    <property type="entry name" value="OTCace"/>
    <property type="match status" value="1"/>
</dbReference>
<name>A0A7C1I7C3_9CREN</name>
<feature type="domain" description="Aspartate/ornithine carbamoyltransferase carbamoyl-P binding" evidence="7">
    <location>
        <begin position="3"/>
        <end position="144"/>
    </location>
</feature>
<evidence type="ECO:0000256" key="5">
    <source>
        <dbReference type="HAMAP-Rule" id="MF_01109"/>
    </source>
</evidence>
<dbReference type="PROSITE" id="PS00097">
    <property type="entry name" value="CARBAMOYLTRANSFERASE"/>
    <property type="match status" value="1"/>
</dbReference>
<dbReference type="GO" id="GO:0016597">
    <property type="term" value="F:amino acid binding"/>
    <property type="evidence" value="ECO:0007669"/>
    <property type="project" value="InterPro"/>
</dbReference>
<dbReference type="InterPro" id="IPR006131">
    <property type="entry name" value="Asp_carbamoyltransf_Asp/Orn-bd"/>
</dbReference>